<proteinExistence type="predicted"/>
<name>A0A918H1A6_9ACTN</name>
<accession>A0A918H1A6</accession>
<protein>
    <submittedName>
        <fullName evidence="1">Uncharacterized protein</fullName>
    </submittedName>
</protein>
<dbReference type="Gene3D" id="1.25.10.10">
    <property type="entry name" value="Leucine-rich Repeat Variant"/>
    <property type="match status" value="2"/>
</dbReference>
<evidence type="ECO:0000313" key="2">
    <source>
        <dbReference type="Proteomes" id="UP000619486"/>
    </source>
</evidence>
<dbReference type="AlphaFoldDB" id="A0A918H1A6"/>
<reference evidence="1" key="2">
    <citation type="submission" date="2020-09" db="EMBL/GenBank/DDBJ databases">
        <authorList>
            <person name="Sun Q."/>
            <person name="Ohkuma M."/>
        </authorList>
    </citation>
    <scope>NUCLEOTIDE SEQUENCE</scope>
    <source>
        <strain evidence="1">JCM 3172</strain>
    </source>
</reference>
<dbReference type="EMBL" id="BMQQ01000007">
    <property type="protein sequence ID" value="GGT29945.1"/>
    <property type="molecule type" value="Genomic_DNA"/>
</dbReference>
<dbReference type="InterPro" id="IPR016024">
    <property type="entry name" value="ARM-type_fold"/>
</dbReference>
<dbReference type="Proteomes" id="UP000619486">
    <property type="component" value="Unassembled WGS sequence"/>
</dbReference>
<dbReference type="RefSeq" id="WP_189201586.1">
    <property type="nucleotide sequence ID" value="NZ_BMQQ01000007.1"/>
</dbReference>
<keyword evidence="2" id="KW-1185">Reference proteome</keyword>
<comment type="caution">
    <text evidence="1">The sequence shown here is derived from an EMBL/GenBank/DDBJ whole genome shotgun (WGS) entry which is preliminary data.</text>
</comment>
<dbReference type="InterPro" id="IPR011989">
    <property type="entry name" value="ARM-like"/>
</dbReference>
<sequence>MSGRTALHAAWILGLAVNEAAPESVARRVFTVNPLPKEGRWLSWSRLTPAAARAAAAHPDPKTRRMLAENPDPAVLTLLADDPETRVRATVVFTAEHHGVELGLDTVRRLAHDPEPRVRHWAGALPGLPDDETLALAEDPDPRVRAAALSAWSWPRLRPEVRAAAEADPDPEIRKAVERATRVEAPLPTTVDAFRVETDERRRRDAAYEAAVDEGLARLLVTHEDAGIRAGAARNPHLPTGLALSLAADADDWVRLSLSLRADLTEEQRAAIDYTAPEGSRPVPDWIKERYGDPDALRELAASSHVLLRRAVAVAPELPDDVVELLAFDEDYFVRLTLCGGKQAPHELLVEMLRSWDGLSKGTLLHRPHFARPGLARFADDPDDWLRHAALFDPERSPELVERLSRDPSRLVRDHAARDPRLPYGRLVELLDEDGEPQAAAFNPALPVELMHGLLDLAGVAPAPS</sequence>
<reference evidence="1" key="1">
    <citation type="journal article" date="2014" name="Int. J. Syst. Evol. Microbiol.">
        <title>Complete genome sequence of Corynebacterium casei LMG S-19264T (=DSM 44701T), isolated from a smear-ripened cheese.</title>
        <authorList>
            <consortium name="US DOE Joint Genome Institute (JGI-PGF)"/>
            <person name="Walter F."/>
            <person name="Albersmeier A."/>
            <person name="Kalinowski J."/>
            <person name="Ruckert C."/>
        </authorList>
    </citation>
    <scope>NUCLEOTIDE SEQUENCE</scope>
    <source>
        <strain evidence="1">JCM 3172</strain>
    </source>
</reference>
<organism evidence="1 2">
    <name type="scientific">Streptomyces purpureus</name>
    <dbReference type="NCBI Taxonomy" id="1951"/>
    <lineage>
        <taxon>Bacteria</taxon>
        <taxon>Bacillati</taxon>
        <taxon>Actinomycetota</taxon>
        <taxon>Actinomycetes</taxon>
        <taxon>Kitasatosporales</taxon>
        <taxon>Streptomycetaceae</taxon>
        <taxon>Streptomyces</taxon>
    </lineage>
</organism>
<gene>
    <name evidence="1" type="ORF">GCM10014713_24380</name>
</gene>
<evidence type="ECO:0000313" key="1">
    <source>
        <dbReference type="EMBL" id="GGT29945.1"/>
    </source>
</evidence>
<dbReference type="SUPFAM" id="SSF48371">
    <property type="entry name" value="ARM repeat"/>
    <property type="match status" value="1"/>
</dbReference>